<dbReference type="GO" id="GO:0020037">
    <property type="term" value="F:heme binding"/>
    <property type="evidence" value="ECO:0007669"/>
    <property type="project" value="InterPro"/>
</dbReference>
<dbReference type="GO" id="GO:0005506">
    <property type="term" value="F:iron ion binding"/>
    <property type="evidence" value="ECO:0007669"/>
    <property type="project" value="InterPro"/>
</dbReference>
<keyword evidence="5 6" id="KW-0349">Heme</keyword>
<keyword evidence="6" id="KW-0560">Oxidoreductase</keyword>
<keyword evidence="4 5" id="KW-0408">Iron</keyword>
<dbReference type="PRINTS" id="PR00465">
    <property type="entry name" value="EP450IV"/>
</dbReference>
<evidence type="ECO:0000313" key="7">
    <source>
        <dbReference type="EMBL" id="OEJ86674.1"/>
    </source>
</evidence>
<feature type="binding site" description="axial binding residue" evidence="5">
    <location>
        <position position="411"/>
    </location>
    <ligand>
        <name>heme</name>
        <dbReference type="ChEBI" id="CHEBI:30413"/>
    </ligand>
    <ligandPart>
        <name>Fe</name>
        <dbReference type="ChEBI" id="CHEBI:18248"/>
    </ligandPart>
</feature>
<dbReference type="InterPro" id="IPR036396">
    <property type="entry name" value="Cyt_P450_sf"/>
</dbReference>
<dbReference type="PROSITE" id="PS00086">
    <property type="entry name" value="CYTOCHROME_P450"/>
    <property type="match status" value="1"/>
</dbReference>
<dbReference type="Pfam" id="PF00067">
    <property type="entry name" value="p450"/>
    <property type="match status" value="1"/>
</dbReference>
<keyword evidence="8" id="KW-1185">Reference proteome</keyword>
<evidence type="ECO:0000256" key="6">
    <source>
        <dbReference type="RuleBase" id="RU000461"/>
    </source>
</evidence>
<evidence type="ECO:0000256" key="1">
    <source>
        <dbReference type="ARBA" id="ARBA00001971"/>
    </source>
</evidence>
<sequence length="500" mass="58264">MRKEQGMLHIHELHQKYGPIVQVSPNEVSIIDRETVKKIYLNDNYPKEFIKNKKTQNGFYSQFGNFSNRNLFSTGDTKEHINKRKYLQKIYSKTFVLKHADFLNSKIHDCINVLISNKGKDIDVYSVFGALAMDVVTGFEFGFDSSSDFLKILDFQGKDLSFENDIFNSFRDSSSLWFWVCMAPQLYKYIAYFTGKEETMKTGRKWIWEKLQTVANNYTSEDLKKSDHTMSLLFDKYDRDLAKIGSEIADHTLAGADTTQTTLTYLLWQLARPCNSEWKLKLHKEILATFTAENDLIKIDDYNKLDLEMPIMNAIIKENFRLHAAIPGSERRFVPPGKTLKVGGYSIHEGIVVSTQPYTLHRNEDVFGEDIDQFKPERWLKNFNESDAEYQSRMKLFDKYTMTFGQGNRMCLGMHLAVTEIKACVASIFGNKHLIDYSISKDWCRNINDKQSDVLMGYGKKLFDKTRDKEEYLKISDTDKMRMADSYTIRPLYDECWITI</sequence>
<keyword evidence="6 7" id="KW-0503">Monooxygenase</keyword>
<evidence type="ECO:0000256" key="2">
    <source>
        <dbReference type="ARBA" id="ARBA00010617"/>
    </source>
</evidence>
<comment type="caution">
    <text evidence="7">The sequence shown here is derived from an EMBL/GenBank/DDBJ whole genome shotgun (WGS) entry which is preliminary data.</text>
</comment>
<dbReference type="GO" id="GO:0004497">
    <property type="term" value="F:monooxygenase activity"/>
    <property type="evidence" value="ECO:0007669"/>
    <property type="project" value="UniProtKB-KW"/>
</dbReference>
<dbReference type="InterPro" id="IPR050121">
    <property type="entry name" value="Cytochrome_P450_monoxygenase"/>
</dbReference>
<accession>A0A1E5RIH3</accession>
<organism evidence="7 8">
    <name type="scientific">Hanseniaspora uvarum</name>
    <name type="common">Yeast</name>
    <name type="synonym">Kloeckera apiculata</name>
    <dbReference type="NCBI Taxonomy" id="29833"/>
    <lineage>
        <taxon>Eukaryota</taxon>
        <taxon>Fungi</taxon>
        <taxon>Dikarya</taxon>
        <taxon>Ascomycota</taxon>
        <taxon>Saccharomycotina</taxon>
        <taxon>Saccharomycetes</taxon>
        <taxon>Saccharomycodales</taxon>
        <taxon>Saccharomycodaceae</taxon>
        <taxon>Hanseniaspora</taxon>
    </lineage>
</organism>
<protein>
    <submittedName>
        <fullName evidence="7">Putative sterigmatocystin biosynthesis P450 monooxygenase</fullName>
    </submittedName>
</protein>
<comment type="cofactor">
    <cofactor evidence="1 5">
        <name>heme</name>
        <dbReference type="ChEBI" id="CHEBI:30413"/>
    </cofactor>
</comment>
<dbReference type="InterPro" id="IPR001128">
    <property type="entry name" value="Cyt_P450"/>
</dbReference>
<dbReference type="GO" id="GO:0016705">
    <property type="term" value="F:oxidoreductase activity, acting on paired donors, with incorporation or reduction of molecular oxygen"/>
    <property type="evidence" value="ECO:0007669"/>
    <property type="project" value="InterPro"/>
</dbReference>
<evidence type="ECO:0000256" key="5">
    <source>
        <dbReference type="PIRSR" id="PIRSR602403-1"/>
    </source>
</evidence>
<reference evidence="8" key="1">
    <citation type="journal article" date="2016" name="Genome Announc.">
        <title>Genome sequences of three species of Hanseniaspora isolated from spontaneous wine fermentations.</title>
        <authorList>
            <person name="Sternes P.R."/>
            <person name="Lee D."/>
            <person name="Kutyna D.R."/>
            <person name="Borneman A.R."/>
        </authorList>
    </citation>
    <scope>NUCLEOTIDE SEQUENCE [LARGE SCALE GENOMIC DNA]</scope>
    <source>
        <strain evidence="8">AWRI3580</strain>
    </source>
</reference>
<dbReference type="PANTHER" id="PTHR24305:SF166">
    <property type="entry name" value="CYTOCHROME P450 12A4, MITOCHONDRIAL-RELATED"/>
    <property type="match status" value="1"/>
</dbReference>
<name>A0A1E5RIH3_HANUV</name>
<proteinExistence type="inferred from homology"/>
<dbReference type="AlphaFoldDB" id="A0A1E5RIH3"/>
<dbReference type="PRINTS" id="PR00385">
    <property type="entry name" value="P450"/>
</dbReference>
<dbReference type="SUPFAM" id="SSF48264">
    <property type="entry name" value="Cytochrome P450"/>
    <property type="match status" value="1"/>
</dbReference>
<dbReference type="InterPro" id="IPR002403">
    <property type="entry name" value="Cyt_P450_E_grp-IV"/>
</dbReference>
<evidence type="ECO:0000256" key="3">
    <source>
        <dbReference type="ARBA" id="ARBA00022723"/>
    </source>
</evidence>
<keyword evidence="3 5" id="KW-0479">Metal-binding</keyword>
<dbReference type="VEuPathDB" id="FungiDB:AWRI3580_g2991"/>
<evidence type="ECO:0000313" key="8">
    <source>
        <dbReference type="Proteomes" id="UP000095358"/>
    </source>
</evidence>
<dbReference type="Proteomes" id="UP000095358">
    <property type="component" value="Unassembled WGS sequence"/>
</dbReference>
<gene>
    <name evidence="7" type="ORF">AWRI3580_g2991</name>
</gene>
<evidence type="ECO:0000256" key="4">
    <source>
        <dbReference type="ARBA" id="ARBA00023004"/>
    </source>
</evidence>
<dbReference type="PANTHER" id="PTHR24305">
    <property type="entry name" value="CYTOCHROME P450"/>
    <property type="match status" value="1"/>
</dbReference>
<dbReference type="STRING" id="29833.A0A1E5RIH3"/>
<dbReference type="InterPro" id="IPR017972">
    <property type="entry name" value="Cyt_P450_CS"/>
</dbReference>
<dbReference type="EMBL" id="LPNN01000005">
    <property type="protein sequence ID" value="OEJ86674.1"/>
    <property type="molecule type" value="Genomic_DNA"/>
</dbReference>
<dbReference type="Gene3D" id="1.10.630.10">
    <property type="entry name" value="Cytochrome P450"/>
    <property type="match status" value="1"/>
</dbReference>
<comment type="similarity">
    <text evidence="2 6">Belongs to the cytochrome P450 family.</text>
</comment>
<dbReference type="OrthoDB" id="1470350at2759"/>